<evidence type="ECO:0000256" key="2">
    <source>
        <dbReference type="ARBA" id="ARBA00022980"/>
    </source>
</evidence>
<dbReference type="PANTHER" id="PTHR12538:SF15">
    <property type="entry name" value="40S RIBOSOMAL PROTEIN S26"/>
    <property type="match status" value="1"/>
</dbReference>
<sequence length="132" mass="14693">MTPGCRGERVVLFSSCCSKARRSPEKSVGGLSLFPRQPRRNNGHAKKGHGHMQPICFTNCTCCVPKGENIRFVIWNIAQAIAVRDISKASVFDTHVFPKLYVKHTRTKHPTPPRFRPVGACPTLSTKAHVRS</sequence>
<accession>A0A811ZJ95</accession>
<feature type="region of interest" description="Disordered" evidence="5">
    <location>
        <begin position="22"/>
        <end position="50"/>
    </location>
</feature>
<name>A0A811ZJ95_NYCPR</name>
<reference evidence="6" key="1">
    <citation type="submission" date="2020-12" db="EMBL/GenBank/DDBJ databases">
        <authorList>
            <consortium name="Molecular Ecology Group"/>
        </authorList>
    </citation>
    <scope>NUCLEOTIDE SEQUENCE</scope>
    <source>
        <strain evidence="6">TBG_1078</strain>
    </source>
</reference>
<evidence type="ECO:0000313" key="7">
    <source>
        <dbReference type="Proteomes" id="UP000645828"/>
    </source>
</evidence>
<dbReference type="EMBL" id="CAJHUB010000768">
    <property type="protein sequence ID" value="CAD7688755.1"/>
    <property type="molecule type" value="Genomic_DNA"/>
</dbReference>
<evidence type="ECO:0000256" key="5">
    <source>
        <dbReference type="SAM" id="MobiDB-lite"/>
    </source>
</evidence>
<keyword evidence="2 4" id="KW-0689">Ribosomal protein</keyword>
<dbReference type="GO" id="GO:0003729">
    <property type="term" value="F:mRNA binding"/>
    <property type="evidence" value="ECO:0007669"/>
    <property type="project" value="TreeGrafter"/>
</dbReference>
<comment type="caution">
    <text evidence="6">The sequence shown here is derived from an EMBL/GenBank/DDBJ whole genome shotgun (WGS) entry which is preliminary data.</text>
</comment>
<evidence type="ECO:0000256" key="1">
    <source>
        <dbReference type="ARBA" id="ARBA00008596"/>
    </source>
</evidence>
<organism evidence="6 7">
    <name type="scientific">Nyctereutes procyonoides</name>
    <name type="common">Raccoon dog</name>
    <name type="synonym">Canis procyonoides</name>
    <dbReference type="NCBI Taxonomy" id="34880"/>
    <lineage>
        <taxon>Eukaryota</taxon>
        <taxon>Metazoa</taxon>
        <taxon>Chordata</taxon>
        <taxon>Craniata</taxon>
        <taxon>Vertebrata</taxon>
        <taxon>Euteleostomi</taxon>
        <taxon>Mammalia</taxon>
        <taxon>Eutheria</taxon>
        <taxon>Laurasiatheria</taxon>
        <taxon>Carnivora</taxon>
        <taxon>Caniformia</taxon>
        <taxon>Canidae</taxon>
        <taxon>Nyctereutes</taxon>
    </lineage>
</organism>
<dbReference type="Gene3D" id="3.30.1740.20">
    <property type="entry name" value="Ribosomal protein S26e"/>
    <property type="match status" value="1"/>
</dbReference>
<evidence type="ECO:0000256" key="4">
    <source>
        <dbReference type="RuleBase" id="RU363128"/>
    </source>
</evidence>
<protein>
    <recommendedName>
        <fullName evidence="4">40S ribosomal protein S26</fullName>
    </recommendedName>
</protein>
<keyword evidence="3 4" id="KW-0687">Ribonucleoprotein</keyword>
<proteinExistence type="inferred from homology"/>
<dbReference type="GO" id="GO:0022627">
    <property type="term" value="C:cytosolic small ribosomal subunit"/>
    <property type="evidence" value="ECO:0007669"/>
    <property type="project" value="TreeGrafter"/>
</dbReference>
<dbReference type="InterPro" id="IPR038551">
    <property type="entry name" value="Ribosomal_eS26_sf"/>
</dbReference>
<dbReference type="Proteomes" id="UP000645828">
    <property type="component" value="Unassembled WGS sequence"/>
</dbReference>
<dbReference type="PANTHER" id="PTHR12538">
    <property type="entry name" value="40S RIBOSOMAL PROTEIN S26"/>
    <property type="match status" value="1"/>
</dbReference>
<dbReference type="AlphaFoldDB" id="A0A811ZJ95"/>
<feature type="compositionally biased region" description="Basic residues" evidence="5">
    <location>
        <begin position="37"/>
        <end position="50"/>
    </location>
</feature>
<evidence type="ECO:0000313" key="6">
    <source>
        <dbReference type="EMBL" id="CAD7688755.1"/>
    </source>
</evidence>
<dbReference type="Pfam" id="PF01283">
    <property type="entry name" value="Ribosomal_S26e"/>
    <property type="match status" value="1"/>
</dbReference>
<dbReference type="GO" id="GO:0006412">
    <property type="term" value="P:translation"/>
    <property type="evidence" value="ECO:0007669"/>
    <property type="project" value="InterPro"/>
</dbReference>
<dbReference type="GO" id="GO:0003735">
    <property type="term" value="F:structural constituent of ribosome"/>
    <property type="evidence" value="ECO:0007669"/>
    <property type="project" value="InterPro"/>
</dbReference>
<comment type="similarity">
    <text evidence="1 4">Belongs to the eukaryotic ribosomal protein eS26 family.</text>
</comment>
<gene>
    <name evidence="6" type="ORF">NYPRO_LOCUS21549</name>
</gene>
<evidence type="ECO:0000256" key="3">
    <source>
        <dbReference type="ARBA" id="ARBA00023274"/>
    </source>
</evidence>
<keyword evidence="7" id="KW-1185">Reference proteome</keyword>
<dbReference type="InterPro" id="IPR000892">
    <property type="entry name" value="Ribosomal_eS26"/>
</dbReference>